<keyword evidence="2" id="KW-1185">Reference proteome</keyword>
<protein>
    <submittedName>
        <fullName evidence="1">Uncharacterized protein</fullName>
    </submittedName>
</protein>
<dbReference type="Proteomes" id="UP000054560">
    <property type="component" value="Unassembled WGS sequence"/>
</dbReference>
<organism evidence="1 2">
    <name type="scientific">Sphaeroforma arctica JP610</name>
    <dbReference type="NCBI Taxonomy" id="667725"/>
    <lineage>
        <taxon>Eukaryota</taxon>
        <taxon>Ichthyosporea</taxon>
        <taxon>Ichthyophonida</taxon>
        <taxon>Sphaeroforma</taxon>
    </lineage>
</organism>
<reference evidence="1 2" key="1">
    <citation type="submission" date="2011-02" db="EMBL/GenBank/DDBJ databases">
        <title>The Genome Sequence of Sphaeroforma arctica JP610.</title>
        <authorList>
            <consortium name="The Broad Institute Genome Sequencing Platform"/>
            <person name="Russ C."/>
            <person name="Cuomo C."/>
            <person name="Young S.K."/>
            <person name="Zeng Q."/>
            <person name="Gargeya S."/>
            <person name="Alvarado L."/>
            <person name="Berlin A."/>
            <person name="Chapman S.B."/>
            <person name="Chen Z."/>
            <person name="Freedman E."/>
            <person name="Gellesch M."/>
            <person name="Goldberg J."/>
            <person name="Griggs A."/>
            <person name="Gujja S."/>
            <person name="Heilman E."/>
            <person name="Heiman D."/>
            <person name="Howarth C."/>
            <person name="Mehta T."/>
            <person name="Neiman D."/>
            <person name="Pearson M."/>
            <person name="Roberts A."/>
            <person name="Saif S."/>
            <person name="Shea T."/>
            <person name="Shenoy N."/>
            <person name="Sisk P."/>
            <person name="Stolte C."/>
            <person name="Sykes S."/>
            <person name="White J."/>
            <person name="Yandava C."/>
            <person name="Burger G."/>
            <person name="Gray M.W."/>
            <person name="Holland P.W.H."/>
            <person name="King N."/>
            <person name="Lang F.B.F."/>
            <person name="Roger A.J."/>
            <person name="Ruiz-Trillo I."/>
            <person name="Haas B."/>
            <person name="Nusbaum C."/>
            <person name="Birren B."/>
        </authorList>
    </citation>
    <scope>NUCLEOTIDE SEQUENCE [LARGE SCALE GENOMIC DNA]</scope>
    <source>
        <strain evidence="1 2">JP610</strain>
    </source>
</reference>
<evidence type="ECO:0000313" key="1">
    <source>
        <dbReference type="EMBL" id="KNC77220.1"/>
    </source>
</evidence>
<sequence length="171" mass="19334">MEGTLMISEKNGKEKEVYCFMWDGEIILTKREKIADIVSQPPVDSPKTRRRTMRQSFKVGGANRSDLVKATTAARTASSPEHYYRLASSKIDLRIDASKVYTEQGIIFDFGKGSRCIRVLIPFPGSDHIHMNAKWCTYFESAVKRSKWRQTQDASTIDVHAPSLPQASYGI</sequence>
<proteinExistence type="predicted"/>
<gene>
    <name evidence="1" type="ORF">SARC_10314</name>
</gene>
<evidence type="ECO:0000313" key="2">
    <source>
        <dbReference type="Proteomes" id="UP000054560"/>
    </source>
</evidence>
<dbReference type="RefSeq" id="XP_014151122.1">
    <property type="nucleotide sequence ID" value="XM_014295647.1"/>
</dbReference>
<dbReference type="EMBL" id="KQ242801">
    <property type="protein sequence ID" value="KNC77220.1"/>
    <property type="molecule type" value="Genomic_DNA"/>
</dbReference>
<dbReference type="AlphaFoldDB" id="A0A0L0FKD5"/>
<accession>A0A0L0FKD5</accession>
<name>A0A0L0FKD5_9EUKA</name>
<dbReference type="GeneID" id="25910818"/>